<reference evidence="4" key="1">
    <citation type="journal article" date="2014" name="BMC Genomics">
        <title>Genome characteristics reveal the impact of lichenization on lichen-forming fungus Endocarpon pusillum Hedwig (Verrucariales, Ascomycota).</title>
        <authorList>
            <person name="Wang Y.-Y."/>
            <person name="Liu B."/>
            <person name="Zhang X.-Y."/>
            <person name="Zhou Q.-M."/>
            <person name="Zhang T."/>
            <person name="Li H."/>
            <person name="Yu Y.-F."/>
            <person name="Zhang X.-L."/>
            <person name="Hao X.-Y."/>
            <person name="Wang M."/>
            <person name="Wang L."/>
            <person name="Wei J.-C."/>
        </authorList>
    </citation>
    <scope>NUCLEOTIDE SEQUENCE [LARGE SCALE GENOMIC DNA]</scope>
    <source>
        <strain evidence="4">Z07020 / HMAS-L-300199</strain>
    </source>
</reference>
<feature type="transmembrane region" description="Helical" evidence="2">
    <location>
        <begin position="651"/>
        <end position="670"/>
    </location>
</feature>
<dbReference type="GO" id="GO:0061630">
    <property type="term" value="F:ubiquitin protein ligase activity"/>
    <property type="evidence" value="ECO:0007669"/>
    <property type="project" value="TreeGrafter"/>
</dbReference>
<evidence type="ECO:0000256" key="2">
    <source>
        <dbReference type="SAM" id="Phobius"/>
    </source>
</evidence>
<feature type="transmembrane region" description="Helical" evidence="2">
    <location>
        <begin position="398"/>
        <end position="417"/>
    </location>
</feature>
<proteinExistence type="predicted"/>
<feature type="transmembrane region" description="Helical" evidence="2">
    <location>
        <begin position="463"/>
        <end position="481"/>
    </location>
</feature>
<dbReference type="GeneID" id="19243033"/>
<dbReference type="EMBL" id="KE721482">
    <property type="protein sequence ID" value="ERF68948.1"/>
    <property type="molecule type" value="Genomic_DNA"/>
</dbReference>
<feature type="compositionally biased region" description="Polar residues" evidence="1">
    <location>
        <begin position="793"/>
        <end position="804"/>
    </location>
</feature>
<name>U1GAA2_ENDPU</name>
<dbReference type="eggNOG" id="ENOG502S2K4">
    <property type="taxonomic scope" value="Eukaryota"/>
</dbReference>
<dbReference type="GO" id="GO:0006511">
    <property type="term" value="P:ubiquitin-dependent protein catabolic process"/>
    <property type="evidence" value="ECO:0007669"/>
    <property type="project" value="TreeGrafter"/>
</dbReference>
<dbReference type="HOGENOM" id="CLU_006057_0_0_1"/>
<gene>
    <name evidence="3" type="ORF">EPUS_08182</name>
</gene>
<dbReference type="OMA" id="ERMNVTP"/>
<evidence type="ECO:0000313" key="4">
    <source>
        <dbReference type="Proteomes" id="UP000019373"/>
    </source>
</evidence>
<evidence type="ECO:0008006" key="5">
    <source>
        <dbReference type="Google" id="ProtNLM"/>
    </source>
</evidence>
<dbReference type="GO" id="GO:0016567">
    <property type="term" value="P:protein ubiquitination"/>
    <property type="evidence" value="ECO:0007669"/>
    <property type="project" value="TreeGrafter"/>
</dbReference>
<keyword evidence="4" id="KW-1185">Reference proteome</keyword>
<dbReference type="Proteomes" id="UP000019373">
    <property type="component" value="Unassembled WGS sequence"/>
</dbReference>
<sequence>MSARQAAGAASATASLVSQALGPSALNVTSTRSANKTLSLPLRALRYTVRTEKLLLRKAPLFFLRLSGLPTLAHLVSDALGMPAPLVGVAGQDGMEAAARQAGPQTWTAALLEAAELSNIRSLGGMFNFLFSRWAFACLAMALILNRVNVYASSRQRIFLTWDKRLALRIIPILLFVSQIRQLLQAIRCQTAPEFSQFRYGKPSKSVMLDWATSGGWLHTLSSALLYGSTDQDACTAIGMGRPSPHVRAPYGSFSLLWPTFLRICLSQLVETVSCSLQQLPLMTETGMSVFEHSLAFAEAETMLYSALGLGFLGSSKSATVTTISAASQTATTQPAATFHASATVLALTDAATSLSGPHVLDRMNVPTEVLLIALLSCCNSLSSNIIAVFNRQRSLRLINTAIWAICFMSAFVWGFLTVSNLARVDADGREGRLVSGLLHFPTVCILGFTPHLLILLGMSACVGIYLLALLLTALSLGSNVEIPQPTSLRQRFVIAHENLQAALQIKGINIKWNEDVYTALLRIGFIALTAASEAVFLNEGRSVEVRRFTWLEEERLDEARLDREYRMNRPSTTDSHFHITEEYGIPPAPGLDAAPSDWQSGYAKERKLKDADGKNRNAVFEGDNVIVYPNPRTSGVGAVQRSTRFYLLYLFWRGILFLMGGWIAFFLGLCLDQIGITVRPNWLRRLIGKSQKKSTSERERRKVDSPSSQHDMVEFWYLTDEGNLVTPDRDELDIEHEMRRRIMMEHPGEDARKVEKKVDDRLYQWWKMHGWFGTKDDSGDYRPPLEEDFDDTTSVISMSTAASASDDREWESESDGRRTPTQTSPFPSNHTTRESTPFDSPLDTATLARLLNPPDRASKEEARLLASHLSASDPANPTNPWTYNNKILTRSQYRRQLETERTRILFAGRRPPSHPISSSVSAQPPPSSSSSSAHRPLTAAEESDILESLILSRRQNMQQPHSAASSASSSGPLCVVCQASSRTIIAWPCRCLCVCEDCRVSLALNNFGNCVTCRRSVAGFVRLWVP</sequence>
<dbReference type="AlphaFoldDB" id="U1GAA2"/>
<keyword evidence="2" id="KW-0812">Transmembrane</keyword>
<feature type="region of interest" description="Disordered" evidence="1">
    <location>
        <begin position="905"/>
        <end position="938"/>
    </location>
</feature>
<keyword evidence="2" id="KW-0472">Membrane</keyword>
<evidence type="ECO:0000256" key="1">
    <source>
        <dbReference type="SAM" id="MobiDB-lite"/>
    </source>
</evidence>
<dbReference type="OrthoDB" id="66726at2759"/>
<dbReference type="Pfam" id="PF13920">
    <property type="entry name" value="zf-C3HC4_3"/>
    <property type="match status" value="1"/>
</dbReference>
<feature type="compositionally biased region" description="Low complexity" evidence="1">
    <location>
        <begin position="916"/>
        <end position="933"/>
    </location>
</feature>
<dbReference type="PANTHER" id="PTHR22696">
    <property type="entry name" value="E3 UBIQUITIN-PROTEIN LIGASE RNF26"/>
    <property type="match status" value="1"/>
</dbReference>
<accession>U1GAA2</accession>
<dbReference type="RefSeq" id="XP_007805407.1">
    <property type="nucleotide sequence ID" value="XM_007807216.1"/>
</dbReference>
<feature type="compositionally biased region" description="Polar residues" evidence="1">
    <location>
        <begin position="820"/>
        <end position="839"/>
    </location>
</feature>
<dbReference type="Gene3D" id="3.30.40.10">
    <property type="entry name" value="Zinc/RING finger domain, C3HC4 (zinc finger)"/>
    <property type="match status" value="1"/>
</dbReference>
<dbReference type="InterPro" id="IPR013083">
    <property type="entry name" value="Znf_RING/FYVE/PHD"/>
</dbReference>
<organism evidence="3 4">
    <name type="scientific">Endocarpon pusillum (strain Z07020 / HMAS-L-300199)</name>
    <name type="common">Lichen-forming fungus</name>
    <dbReference type="NCBI Taxonomy" id="1263415"/>
    <lineage>
        <taxon>Eukaryota</taxon>
        <taxon>Fungi</taxon>
        <taxon>Dikarya</taxon>
        <taxon>Ascomycota</taxon>
        <taxon>Pezizomycotina</taxon>
        <taxon>Eurotiomycetes</taxon>
        <taxon>Chaetothyriomycetidae</taxon>
        <taxon>Verrucariales</taxon>
        <taxon>Verrucariaceae</taxon>
        <taxon>Endocarpon</taxon>
    </lineage>
</organism>
<feature type="transmembrane region" description="Helical" evidence="2">
    <location>
        <begin position="126"/>
        <end position="145"/>
    </location>
</feature>
<dbReference type="PANTHER" id="PTHR22696:SF1">
    <property type="entry name" value="E3 UBIQUITIN-PROTEIN LIGASE RNF26"/>
    <property type="match status" value="1"/>
</dbReference>
<feature type="region of interest" description="Disordered" evidence="1">
    <location>
        <begin position="778"/>
        <end position="842"/>
    </location>
</feature>
<protein>
    <recommendedName>
        <fullName evidence="5">RING-type domain-containing protein</fullName>
    </recommendedName>
</protein>
<evidence type="ECO:0000313" key="3">
    <source>
        <dbReference type="EMBL" id="ERF68948.1"/>
    </source>
</evidence>
<keyword evidence="2" id="KW-1133">Transmembrane helix</keyword>